<evidence type="ECO:0000256" key="1">
    <source>
        <dbReference type="SAM" id="MobiDB-lite"/>
    </source>
</evidence>
<evidence type="ECO:0000313" key="2">
    <source>
        <dbReference type="EMBL" id="KAA0677666.1"/>
    </source>
</evidence>
<organism evidence="2 3">
    <name type="scientific">Roseomonas genomospecies 6</name>
    <dbReference type="NCBI Taxonomy" id="214106"/>
    <lineage>
        <taxon>Bacteria</taxon>
        <taxon>Pseudomonadati</taxon>
        <taxon>Pseudomonadota</taxon>
        <taxon>Alphaproteobacteria</taxon>
        <taxon>Acetobacterales</taxon>
        <taxon>Roseomonadaceae</taxon>
        <taxon>Roseomonas</taxon>
    </lineage>
</organism>
<feature type="compositionally biased region" description="Basic and acidic residues" evidence="1">
    <location>
        <begin position="99"/>
        <end position="111"/>
    </location>
</feature>
<name>A0A9W7KQR2_9PROT</name>
<dbReference type="Proteomes" id="UP000480854">
    <property type="component" value="Unassembled WGS sequence"/>
</dbReference>
<protein>
    <submittedName>
        <fullName evidence="2">Uncharacterized protein</fullName>
    </submittedName>
</protein>
<evidence type="ECO:0000313" key="3">
    <source>
        <dbReference type="Proteomes" id="UP000480854"/>
    </source>
</evidence>
<sequence length="457" mass="50528">MPNNKDTSLEVAQMKDRVEAQMGHQRTQIERQATFARAGIAKNEKMKDSNVIRMAKNLYTIITQACTAARVGGGHLTKSAITEAACMGSSNGKSGALERFTRDPLSEEKTRGRLTQKPAGYLKLAEAATKLAGLDSDGVVVALVQGTTLAEGMDALPENSEAEHLVMLSAAIQGQARRIAEATGLPWYYDTIERQGLAPNGNTWEADYESFMWEWQTVPRIELVTEELAVFFGDWWPKKADGTHGEVQRMAVWACRRIGLALAPFGPKREVRAYLVRRPVLAVTYIPKPRREGVPLSLTDLSDFMIDGTFVIGMPDHQGHVFSRHGTLRVSIDDAQAIRTVCHCESSDYPGDDHEFIEVSPTSLASVLDSGFPDARNIHGDALRLPKADVTLSPPGTRAASLERDLRLGQHSDEDGRTLMVRLEERAREYVEGLHSWMYEKAARIEDDLVRMAGGVR</sequence>
<dbReference type="AlphaFoldDB" id="A0A9W7KQR2"/>
<accession>A0A9W7KQR2</accession>
<reference evidence="2 3" key="1">
    <citation type="submission" date="2018-07" db="EMBL/GenBank/DDBJ databases">
        <title>Genome sequence of Azospirillum sp. ATCC 49961.</title>
        <authorList>
            <person name="Sant'Anna F.H."/>
            <person name="Baldani J.I."/>
            <person name="Zilli J.E."/>
            <person name="Reis V.M."/>
            <person name="Hartmann A."/>
            <person name="Cruz L."/>
            <person name="de Souza E.M."/>
            <person name="de Oliveira Pedrosa F."/>
            <person name="Passaglia L.M.P."/>
        </authorList>
    </citation>
    <scope>NUCLEOTIDE SEQUENCE [LARGE SCALE GENOMIC DNA]</scope>
    <source>
        <strain evidence="2 3">ATCC 49961</strain>
    </source>
</reference>
<keyword evidence="3" id="KW-1185">Reference proteome</keyword>
<dbReference type="EMBL" id="QOKW01000022">
    <property type="protein sequence ID" value="KAA0677666.1"/>
    <property type="molecule type" value="Genomic_DNA"/>
</dbReference>
<gene>
    <name evidence="2" type="ORF">DS843_22775</name>
</gene>
<dbReference type="RefSeq" id="WP_149471136.1">
    <property type="nucleotide sequence ID" value="NZ_QOKW01000022.1"/>
</dbReference>
<proteinExistence type="predicted"/>
<feature type="region of interest" description="Disordered" evidence="1">
    <location>
        <begin position="92"/>
        <end position="113"/>
    </location>
</feature>
<comment type="caution">
    <text evidence="2">The sequence shown here is derived from an EMBL/GenBank/DDBJ whole genome shotgun (WGS) entry which is preliminary data.</text>
</comment>